<dbReference type="Proteomes" id="UP001151699">
    <property type="component" value="Chromosome A"/>
</dbReference>
<dbReference type="SUPFAM" id="SSF53041">
    <property type="entry name" value="Resolvase-like"/>
    <property type="match status" value="1"/>
</dbReference>
<dbReference type="CDD" id="cd03768">
    <property type="entry name" value="SR_ResInv"/>
    <property type="match status" value="1"/>
</dbReference>
<gene>
    <name evidence="3" type="primary">pinE_3</name>
    <name evidence="3" type="ORF">Bhyg_00117</name>
</gene>
<dbReference type="GO" id="GO:0000150">
    <property type="term" value="F:DNA strand exchange activity"/>
    <property type="evidence" value="ECO:0007669"/>
    <property type="project" value="InterPro"/>
</dbReference>
<dbReference type="InterPro" id="IPR010106">
    <property type="entry name" value="RpnA"/>
</dbReference>
<feature type="domain" description="Resolvase/invertase-type recombinase catalytic" evidence="2">
    <location>
        <begin position="125"/>
        <end position="274"/>
    </location>
</feature>
<dbReference type="GO" id="GO:0003677">
    <property type="term" value="F:DNA binding"/>
    <property type="evidence" value="ECO:0007669"/>
    <property type="project" value="InterPro"/>
</dbReference>
<proteinExistence type="predicted"/>
<evidence type="ECO:0000259" key="2">
    <source>
        <dbReference type="PROSITE" id="PS51736"/>
    </source>
</evidence>
<name>A0A9Q0N7V3_9DIPT</name>
<protein>
    <submittedName>
        <fullName evidence="3">Serine recombinase PinE</fullName>
    </submittedName>
</protein>
<dbReference type="OrthoDB" id="6968708at2759"/>
<comment type="caution">
    <text evidence="3">The sequence shown here is derived from an EMBL/GenBank/DDBJ whole genome shotgun (WGS) entry which is preliminary data.</text>
</comment>
<dbReference type="CDD" id="cd00093">
    <property type="entry name" value="HTH_XRE"/>
    <property type="match status" value="1"/>
</dbReference>
<dbReference type="AlphaFoldDB" id="A0A9Q0N7V3"/>
<organism evidence="3 4">
    <name type="scientific">Pseudolycoriella hygida</name>
    <dbReference type="NCBI Taxonomy" id="35572"/>
    <lineage>
        <taxon>Eukaryota</taxon>
        <taxon>Metazoa</taxon>
        <taxon>Ecdysozoa</taxon>
        <taxon>Arthropoda</taxon>
        <taxon>Hexapoda</taxon>
        <taxon>Insecta</taxon>
        <taxon>Pterygota</taxon>
        <taxon>Neoptera</taxon>
        <taxon>Endopterygota</taxon>
        <taxon>Diptera</taxon>
        <taxon>Nematocera</taxon>
        <taxon>Sciaroidea</taxon>
        <taxon>Sciaridae</taxon>
        <taxon>Pseudolycoriella</taxon>
    </lineage>
</organism>
<evidence type="ECO:0000259" key="1">
    <source>
        <dbReference type="PROSITE" id="PS50943"/>
    </source>
</evidence>
<reference evidence="3" key="1">
    <citation type="submission" date="2022-07" db="EMBL/GenBank/DDBJ databases">
        <authorList>
            <person name="Trinca V."/>
            <person name="Uliana J.V.C."/>
            <person name="Torres T.T."/>
            <person name="Ward R.J."/>
            <person name="Monesi N."/>
        </authorList>
    </citation>
    <scope>NUCLEOTIDE SEQUENCE</scope>
    <source>
        <strain evidence="3">HSMRA1968</strain>
        <tissue evidence="3">Whole embryos</tissue>
    </source>
</reference>
<dbReference type="GO" id="GO:0006357">
    <property type="term" value="P:regulation of transcription by RNA polymerase II"/>
    <property type="evidence" value="ECO:0007669"/>
    <property type="project" value="UniProtKB-ARBA"/>
</dbReference>
<dbReference type="Pfam" id="PF12784">
    <property type="entry name" value="PDDEXK_2"/>
    <property type="match status" value="1"/>
</dbReference>
<dbReference type="NCBIfam" id="TIGR01784">
    <property type="entry name" value="T_den_put_tspse"/>
    <property type="match status" value="1"/>
</dbReference>
<feature type="domain" description="HTH cro/C1-type" evidence="1">
    <location>
        <begin position="576"/>
        <end position="623"/>
    </location>
</feature>
<dbReference type="InterPro" id="IPR001387">
    <property type="entry name" value="Cro/C1-type_HTH"/>
</dbReference>
<accession>A0A9Q0N7V3</accession>
<dbReference type="SUPFAM" id="SSF47413">
    <property type="entry name" value="lambda repressor-like DNA-binding domains"/>
    <property type="match status" value="1"/>
</dbReference>
<dbReference type="PANTHER" id="PTHR41317">
    <property type="entry name" value="PD-(D_E)XK NUCLEASE FAMILY TRANSPOSASE"/>
    <property type="match status" value="1"/>
</dbReference>
<dbReference type="InterPro" id="IPR006119">
    <property type="entry name" value="Resolv_N"/>
</dbReference>
<dbReference type="InterPro" id="IPR010982">
    <property type="entry name" value="Lambda_DNA-bd_dom_sf"/>
</dbReference>
<dbReference type="EMBL" id="WJQU01000001">
    <property type="protein sequence ID" value="KAJ6644922.1"/>
    <property type="molecule type" value="Genomic_DNA"/>
</dbReference>
<evidence type="ECO:0000313" key="3">
    <source>
        <dbReference type="EMBL" id="KAJ6644922.1"/>
    </source>
</evidence>
<dbReference type="Pfam" id="PF00239">
    <property type="entry name" value="Resolvase"/>
    <property type="match status" value="1"/>
</dbReference>
<keyword evidence="4" id="KW-1185">Reference proteome</keyword>
<evidence type="ECO:0000313" key="4">
    <source>
        <dbReference type="Proteomes" id="UP001151699"/>
    </source>
</evidence>
<sequence>MEGCDLDDTASLTYVLVDPVLLLSSESCTISCNIRLVLSSAWLRDRGLGIIVVKDPENNLGEGERDPSLPTDVSGGAANDTLRIFKIVAAILENPAYRPSNPLSARKNINNFEKLKKYYNPASVDSYHYENLLIDNNEARKYDLQLDALKKAGCDKIFLEVASGTKANRPEWTKLLSEIKADDTLVVWKLDRMGRSLQHLVKTVNDCQLTFAAALLPPSQEITVYSGSNTLLSATVLWGNLTPVALTILSQEEEVTEITFLKTIQDPEIAAYKQSIVDVLCKDKQGTQFIVEMQISKHKGFEKRAQFYAAKAYSQQIIKEDEEHKKMAVYAKLRGVIFLAIADFIMFPEKKDWKSSHRLLDTKTYDNDLKDFHFIFIELTKFNKTIKELENIQAKWAYFFKHAHESTLEEMEHLIGKDIIIKKAFQAIDQASWSEEELRTYDKLVKTELDNLAVEQQKIEDAQARGKAEGMQIGEAKGMQIGEAKGVQIGEAKGMQIGEAKGMQIGETKKAISMAQEISIRKIKELGGNNMQEVISIQNMAAIYGKTTAEIEAAIEELIHHGFMKKLVATNGTISIRALRFRYKCSRAQLARMINISITDLEEYETATKPIPIQTLKLIAKVLIGDKIVPELL</sequence>
<dbReference type="SMART" id="SM00857">
    <property type="entry name" value="Resolvase"/>
    <property type="match status" value="1"/>
</dbReference>
<dbReference type="PANTHER" id="PTHR41317:SF1">
    <property type="entry name" value="PD-(D_E)XK NUCLEASE FAMILY TRANSPOSASE"/>
    <property type="match status" value="1"/>
</dbReference>
<dbReference type="Gene3D" id="3.40.50.1390">
    <property type="entry name" value="Resolvase, N-terminal catalytic domain"/>
    <property type="match status" value="1"/>
</dbReference>
<dbReference type="InterPro" id="IPR036162">
    <property type="entry name" value="Resolvase-like_N_sf"/>
</dbReference>
<dbReference type="PROSITE" id="PS50943">
    <property type="entry name" value="HTH_CROC1"/>
    <property type="match status" value="1"/>
</dbReference>
<dbReference type="PROSITE" id="PS51736">
    <property type="entry name" value="RECOMBINASES_3"/>
    <property type="match status" value="1"/>
</dbReference>